<keyword evidence="4" id="KW-0442">Lipid degradation</keyword>
<comment type="catalytic activity">
    <reaction evidence="1">
        <text>a 1,2-diacyl-sn-glycero-3-phospho-(1D-myo-inositol) = 1D-myo-inositol 1,2-cyclic phosphate + a 1,2-diacyl-sn-glycerol</text>
        <dbReference type="Rhea" id="RHEA:17093"/>
        <dbReference type="ChEBI" id="CHEBI:17815"/>
        <dbReference type="ChEBI" id="CHEBI:57880"/>
        <dbReference type="ChEBI" id="CHEBI:58484"/>
        <dbReference type="EC" id="4.6.1.13"/>
    </reaction>
</comment>
<dbReference type="InterPro" id="IPR035992">
    <property type="entry name" value="Ricin_B-like_lectins"/>
</dbReference>
<dbReference type="InterPro" id="IPR051057">
    <property type="entry name" value="PI-PLC_domain"/>
</dbReference>
<protein>
    <recommendedName>
        <fullName evidence="3">1-phosphatidylinositol phosphodiesterase</fullName>
        <ecNumber evidence="2">4.6.1.13</ecNumber>
    </recommendedName>
    <alternativeName>
        <fullName evidence="5">Phosphatidylinositol diacylglycerol-lyase</fullName>
    </alternativeName>
    <alternativeName>
        <fullName evidence="6">Phosphatidylinositol-specific phospholipase C</fullName>
    </alternativeName>
</protein>
<evidence type="ECO:0000256" key="1">
    <source>
        <dbReference type="ARBA" id="ARBA00001316"/>
    </source>
</evidence>
<dbReference type="SMART" id="SM00458">
    <property type="entry name" value="RICIN"/>
    <property type="match status" value="1"/>
</dbReference>
<dbReference type="GO" id="GO:0016042">
    <property type="term" value="P:lipid catabolic process"/>
    <property type="evidence" value="ECO:0007669"/>
    <property type="project" value="UniProtKB-KW"/>
</dbReference>
<proteinExistence type="predicted"/>
<dbReference type="Gene3D" id="3.20.20.190">
    <property type="entry name" value="Phosphatidylinositol (PI) phosphodiesterase"/>
    <property type="match status" value="1"/>
</dbReference>
<dbReference type="Pfam" id="PF14200">
    <property type="entry name" value="RicinB_lectin_2"/>
    <property type="match status" value="1"/>
</dbReference>
<evidence type="ECO:0000259" key="8">
    <source>
        <dbReference type="SMART" id="SM00458"/>
    </source>
</evidence>
<dbReference type="PANTHER" id="PTHR13593:SF113">
    <property type="entry name" value="SI:DKEY-266F7.9"/>
    <property type="match status" value="1"/>
</dbReference>
<evidence type="ECO:0000256" key="3">
    <source>
        <dbReference type="ARBA" id="ARBA00019758"/>
    </source>
</evidence>
<sequence length="482" mass="54419">MKKAIFGIFVTIMFFVFSSEHTSAHQHGAYLSDRTIGYSNPNWMARINDDVRLSELSIPGTHNTMSNGPGGDIVRNQSLSLSTQLNAGIRYLDIRVRAIDGVFTLHHGPVYLNVNFGAVLNEVTKFLNQYPSETILMRIRQEHKPRPWDEFNRILNSYLENECYKSYFISPSTSNPSLKEIRGKILILRDFSQGTVGISYNSFSIQDNYHMSTNWDLYSKWESVKNKLNYSNTTNGKVSTINYLSASGGSFPYFVASGHSSPGTSAPRLATGLTHPGWAGTYPDFPRVNWFLGIATIAFEGTNILTDEYIKKQQLNHVGIVVADFPGASLINSIIRINDKNSTIPIDQKIKLLSGITKSKAVSAMRNNSDVVLWDSDHGDPQRFIIKSAESKGPNVFQIWNSDITKIVAWNRSNNKEVFMHLNENKDEHFWNFEHQNDGSYVITNYANPGFALDVNDSKTANGTKLQVWPRHSGNNQKFYIY</sequence>
<dbReference type="SUPFAM" id="SSF51695">
    <property type="entry name" value="PLC-like phosphodiesterases"/>
    <property type="match status" value="1"/>
</dbReference>
<dbReference type="CDD" id="cd23445">
    <property type="entry name" value="beta-trefoil_Ricin_HA17-like"/>
    <property type="match status" value="1"/>
</dbReference>
<dbReference type="EMBL" id="NGMS01000006">
    <property type="protein sequence ID" value="OTP22201.1"/>
    <property type="molecule type" value="Genomic_DNA"/>
</dbReference>
<evidence type="ECO:0000259" key="7">
    <source>
        <dbReference type="SMART" id="SM00148"/>
    </source>
</evidence>
<dbReference type="Proteomes" id="UP000195024">
    <property type="component" value="Unassembled WGS sequence"/>
</dbReference>
<dbReference type="SMART" id="SM00148">
    <property type="entry name" value="PLCXc"/>
    <property type="match status" value="1"/>
</dbReference>
<keyword evidence="4" id="KW-0443">Lipid metabolism</keyword>
<dbReference type="PROSITE" id="PS50007">
    <property type="entry name" value="PIPLC_X_DOMAIN"/>
    <property type="match status" value="1"/>
</dbReference>
<gene>
    <name evidence="10" type="ORF">A5802_003206</name>
    <name evidence="9" type="ORF">A5802_003348</name>
</gene>
<dbReference type="EMBL" id="NGMS01000010">
    <property type="protein sequence ID" value="OTP19916.1"/>
    <property type="molecule type" value="Genomic_DNA"/>
</dbReference>
<evidence type="ECO:0000256" key="4">
    <source>
        <dbReference type="ARBA" id="ARBA00022963"/>
    </source>
</evidence>
<dbReference type="Pfam" id="PF00388">
    <property type="entry name" value="PI-PLC-X"/>
    <property type="match status" value="1"/>
</dbReference>
<comment type="caution">
    <text evidence="9">The sequence shown here is derived from an EMBL/GenBank/DDBJ whole genome shotgun (WGS) entry which is preliminary data.</text>
</comment>
<accession>A0A242KG38</accession>
<dbReference type="AlphaFoldDB" id="A0A242KG38"/>
<evidence type="ECO:0000256" key="2">
    <source>
        <dbReference type="ARBA" id="ARBA00012581"/>
    </source>
</evidence>
<dbReference type="InterPro" id="IPR017946">
    <property type="entry name" value="PLC-like_Pdiesterase_TIM-brl"/>
</dbReference>
<name>A0A242KG38_ENTMU</name>
<dbReference type="PANTHER" id="PTHR13593">
    <property type="match status" value="1"/>
</dbReference>
<feature type="domain" description="Ricin B lectin" evidence="8">
    <location>
        <begin position="348"/>
        <end position="482"/>
    </location>
</feature>
<dbReference type="Gene3D" id="2.80.10.50">
    <property type="match status" value="1"/>
</dbReference>
<dbReference type="GO" id="GO:0004436">
    <property type="term" value="F:phosphatidylinositol diacylglycerol-lyase activity"/>
    <property type="evidence" value="ECO:0007669"/>
    <property type="project" value="UniProtKB-EC"/>
</dbReference>
<dbReference type="GO" id="GO:0008081">
    <property type="term" value="F:phosphoric diester hydrolase activity"/>
    <property type="evidence" value="ECO:0007669"/>
    <property type="project" value="InterPro"/>
</dbReference>
<dbReference type="InterPro" id="IPR000772">
    <property type="entry name" value="Ricin_B_lectin"/>
</dbReference>
<evidence type="ECO:0000313" key="11">
    <source>
        <dbReference type="Proteomes" id="UP000195024"/>
    </source>
</evidence>
<dbReference type="EC" id="4.6.1.13" evidence="2"/>
<evidence type="ECO:0000256" key="6">
    <source>
        <dbReference type="ARBA" id="ARBA00030782"/>
    </source>
</evidence>
<evidence type="ECO:0000313" key="9">
    <source>
        <dbReference type="EMBL" id="OTP19916.1"/>
    </source>
</evidence>
<dbReference type="RefSeq" id="WP_086335664.1">
    <property type="nucleotide sequence ID" value="NZ_NGMS01000006.1"/>
</dbReference>
<evidence type="ECO:0000256" key="5">
    <source>
        <dbReference type="ARBA" id="ARBA00030474"/>
    </source>
</evidence>
<reference evidence="9 11" key="1">
    <citation type="submission" date="2017-05" db="EMBL/GenBank/DDBJ databases">
        <title>The Genome Sequence of Enterococcus mundtii 6B1_DIV0119.</title>
        <authorList>
            <consortium name="The Broad Institute Genomics Platform"/>
            <consortium name="The Broad Institute Genomic Center for Infectious Diseases"/>
            <person name="Earl A."/>
            <person name="Manson A."/>
            <person name="Schwartman J."/>
            <person name="Gilmore M."/>
            <person name="Abouelleil A."/>
            <person name="Cao P."/>
            <person name="Chapman S."/>
            <person name="Cusick C."/>
            <person name="Shea T."/>
            <person name="Young S."/>
            <person name="Neafsey D."/>
            <person name="Nusbaum C."/>
            <person name="Birren B."/>
        </authorList>
    </citation>
    <scope>NUCLEOTIDE SEQUENCE [LARGE SCALE GENOMIC DNA]</scope>
    <source>
        <strain evidence="9 11">6B1_DIV0119</strain>
    </source>
</reference>
<dbReference type="CDD" id="cd08586">
    <property type="entry name" value="PI-PLCc_BcPLC_like"/>
    <property type="match status" value="1"/>
</dbReference>
<evidence type="ECO:0000313" key="10">
    <source>
        <dbReference type="EMBL" id="OTP22201.1"/>
    </source>
</evidence>
<dbReference type="SUPFAM" id="SSF50370">
    <property type="entry name" value="Ricin B-like lectins"/>
    <property type="match status" value="1"/>
</dbReference>
<dbReference type="InterPro" id="IPR000909">
    <property type="entry name" value="PLipase_C_PInositol-sp_X_dom"/>
</dbReference>
<organism evidence="9 11">
    <name type="scientific">Enterococcus mundtii</name>
    <dbReference type="NCBI Taxonomy" id="53346"/>
    <lineage>
        <taxon>Bacteria</taxon>
        <taxon>Bacillati</taxon>
        <taxon>Bacillota</taxon>
        <taxon>Bacilli</taxon>
        <taxon>Lactobacillales</taxon>
        <taxon>Enterococcaceae</taxon>
        <taxon>Enterococcus</taxon>
    </lineage>
</organism>
<feature type="domain" description="Phosphatidylinositol-specific phospholipase C X" evidence="7">
    <location>
        <begin position="49"/>
        <end position="190"/>
    </location>
</feature>